<sequence length="173" mass="19640">MIRFTSLALVFVLCVVSTYATRVVDIKIICTVGYTDTKYCLNLLKSQQGADLLVMGRYVTDVLHTKVTNTVKHLKTLIDNYEKETTPKSHYIKCLEYYGGKNGAITKFEEIENSLKAGNYNGTEVAVYDVMKASISCNDDDKTGTEKCEWDNYYVFKIGDIMMTITSYLNRQV</sequence>
<feature type="signal peptide" evidence="4">
    <location>
        <begin position="1"/>
        <end position="20"/>
    </location>
</feature>
<dbReference type="PANTHER" id="PTHR36710">
    <property type="entry name" value="PECTINESTERASE INHIBITOR-LIKE"/>
    <property type="match status" value="1"/>
</dbReference>
<keyword evidence="5" id="KW-1185">Reference proteome</keyword>
<proteinExistence type="inferred from homology"/>
<dbReference type="InterPro" id="IPR052421">
    <property type="entry name" value="PCW_Enzyme_Inhibitor"/>
</dbReference>
<organism evidence="5 6">
    <name type="scientific">Cicer arietinum</name>
    <name type="common">Chickpea</name>
    <name type="synonym">Garbanzo</name>
    <dbReference type="NCBI Taxonomy" id="3827"/>
    <lineage>
        <taxon>Eukaryota</taxon>
        <taxon>Viridiplantae</taxon>
        <taxon>Streptophyta</taxon>
        <taxon>Embryophyta</taxon>
        <taxon>Tracheophyta</taxon>
        <taxon>Spermatophyta</taxon>
        <taxon>Magnoliopsida</taxon>
        <taxon>eudicotyledons</taxon>
        <taxon>Gunneridae</taxon>
        <taxon>Pentapetalae</taxon>
        <taxon>rosids</taxon>
        <taxon>fabids</taxon>
        <taxon>Fabales</taxon>
        <taxon>Fabaceae</taxon>
        <taxon>Papilionoideae</taxon>
        <taxon>50 kb inversion clade</taxon>
        <taxon>NPAAA clade</taxon>
        <taxon>Hologalegina</taxon>
        <taxon>IRL clade</taxon>
        <taxon>Cicereae</taxon>
        <taxon>Cicer</taxon>
    </lineage>
</organism>
<evidence type="ECO:0000256" key="3">
    <source>
        <dbReference type="ARBA" id="ARBA00038471"/>
    </source>
</evidence>
<dbReference type="PANTHER" id="PTHR36710:SF20">
    <property type="entry name" value="PECTINESTERASE INHIBITOR DOMAIN PROTEIN"/>
    <property type="match status" value="1"/>
</dbReference>
<evidence type="ECO:0000256" key="2">
    <source>
        <dbReference type="ARBA" id="ARBA00023157"/>
    </source>
</evidence>
<dbReference type="CDD" id="cd15797">
    <property type="entry name" value="PMEI"/>
    <property type="match status" value="1"/>
</dbReference>
<dbReference type="RefSeq" id="XP_004517097.1">
    <property type="nucleotide sequence ID" value="XM_004517040.1"/>
</dbReference>
<evidence type="ECO:0000313" key="5">
    <source>
        <dbReference type="Proteomes" id="UP000087171"/>
    </source>
</evidence>
<gene>
    <name evidence="6" type="primary">LOC101499991</name>
</gene>
<protein>
    <submittedName>
        <fullName evidence="6">Uncharacterized protein LOC101499991</fullName>
    </submittedName>
</protein>
<comment type="similarity">
    <text evidence="3">Belongs to the PMEI family.</text>
</comment>
<dbReference type="KEGG" id="cam:101499991"/>
<dbReference type="OrthoDB" id="1413774at2759"/>
<dbReference type="Proteomes" id="UP000087171">
    <property type="component" value="Unplaced"/>
</dbReference>
<evidence type="ECO:0000256" key="4">
    <source>
        <dbReference type="SAM" id="SignalP"/>
    </source>
</evidence>
<dbReference type="PaxDb" id="3827-XP_004517097.1"/>
<dbReference type="AlphaFoldDB" id="A0A1S2Z8S6"/>
<name>A0A1S2Z8S6_CICAR</name>
<dbReference type="Gene3D" id="1.20.140.40">
    <property type="entry name" value="Invertase/pectin methylesterase inhibitor family protein"/>
    <property type="match status" value="1"/>
</dbReference>
<dbReference type="InterPro" id="IPR035513">
    <property type="entry name" value="Invertase/methylesterase_inhib"/>
</dbReference>
<reference evidence="6" key="1">
    <citation type="submission" date="2025-08" db="UniProtKB">
        <authorList>
            <consortium name="RefSeq"/>
        </authorList>
    </citation>
    <scope>IDENTIFICATION</scope>
    <source>
        <tissue evidence="6">Etiolated seedlings</tissue>
    </source>
</reference>
<feature type="chain" id="PRO_5010331579" evidence="4">
    <location>
        <begin position="21"/>
        <end position="173"/>
    </location>
</feature>
<dbReference type="GeneID" id="101499991"/>
<keyword evidence="1 4" id="KW-0732">Signal</keyword>
<dbReference type="InterPro" id="IPR034086">
    <property type="entry name" value="PMEI_plant"/>
</dbReference>
<evidence type="ECO:0000313" key="6">
    <source>
        <dbReference type="RefSeq" id="XP_004517097.1"/>
    </source>
</evidence>
<accession>A0A1S2Z8S6</accession>
<dbReference type="SUPFAM" id="SSF101148">
    <property type="entry name" value="Plant invertase/pectin methylesterase inhibitor"/>
    <property type="match status" value="1"/>
</dbReference>
<evidence type="ECO:0000256" key="1">
    <source>
        <dbReference type="ARBA" id="ARBA00022729"/>
    </source>
</evidence>
<dbReference type="GO" id="GO:0046910">
    <property type="term" value="F:pectinesterase inhibitor activity"/>
    <property type="evidence" value="ECO:0007669"/>
    <property type="project" value="InterPro"/>
</dbReference>
<keyword evidence="2" id="KW-1015">Disulfide bond</keyword>